<evidence type="ECO:0000313" key="1">
    <source>
        <dbReference type="EMBL" id="SDJ49311.1"/>
    </source>
</evidence>
<proteinExistence type="predicted"/>
<keyword evidence="2" id="KW-1185">Reference proteome</keyword>
<gene>
    <name evidence="1" type="ORF">SAMN05216605_1331</name>
</gene>
<dbReference type="EMBL" id="FNCO01000033">
    <property type="protein sequence ID" value="SDJ49311.1"/>
    <property type="molecule type" value="Genomic_DNA"/>
</dbReference>
<evidence type="ECO:0000313" key="2">
    <source>
        <dbReference type="Proteomes" id="UP000182894"/>
    </source>
</evidence>
<sequence>MCRFRDTVAAIAVIITDAKEYAVLLDCFPTAADRRLE</sequence>
<protein>
    <submittedName>
        <fullName evidence="1">Uncharacterized protein</fullName>
    </submittedName>
</protein>
<accession>A0A1G8U6F4</accession>
<reference evidence="2" key="1">
    <citation type="submission" date="2016-10" db="EMBL/GenBank/DDBJ databases">
        <authorList>
            <person name="Varghese N."/>
            <person name="Submissions S."/>
        </authorList>
    </citation>
    <scope>NUCLEOTIDE SEQUENCE [LARGE SCALE GENOMIC DNA]</scope>
    <source>
        <strain evidence="2">ATCC 700689</strain>
    </source>
</reference>
<organism evidence="1 2">
    <name type="scientific">Pseudomonas abietaniphila</name>
    <dbReference type="NCBI Taxonomy" id="89065"/>
    <lineage>
        <taxon>Bacteria</taxon>
        <taxon>Pseudomonadati</taxon>
        <taxon>Pseudomonadota</taxon>
        <taxon>Gammaproteobacteria</taxon>
        <taxon>Pseudomonadales</taxon>
        <taxon>Pseudomonadaceae</taxon>
        <taxon>Pseudomonas</taxon>
    </lineage>
</organism>
<dbReference type="Proteomes" id="UP000182894">
    <property type="component" value="Unassembled WGS sequence"/>
</dbReference>
<dbReference type="AlphaFoldDB" id="A0A1G8U6F4"/>
<name>A0A1G8U6F4_9PSED</name>